<feature type="transmembrane region" description="Helical" evidence="1">
    <location>
        <begin position="61"/>
        <end position="81"/>
    </location>
</feature>
<dbReference type="RefSeq" id="WP_164320214.1">
    <property type="nucleotide sequence ID" value="NZ_JAAGLU010000031.1"/>
</dbReference>
<keyword evidence="1" id="KW-1133">Transmembrane helix</keyword>
<feature type="transmembrane region" description="Helical" evidence="1">
    <location>
        <begin position="122"/>
        <end position="145"/>
    </location>
</feature>
<dbReference type="AlphaFoldDB" id="A0A6B3C1S5"/>
<name>A0A6B3C1S5_9ACTN</name>
<protein>
    <submittedName>
        <fullName evidence="2">Uncharacterized protein</fullName>
    </submittedName>
</protein>
<feature type="transmembrane region" description="Helical" evidence="1">
    <location>
        <begin position="157"/>
        <end position="178"/>
    </location>
</feature>
<proteinExistence type="predicted"/>
<feature type="transmembrane region" description="Helical" evidence="1">
    <location>
        <begin position="38"/>
        <end position="55"/>
    </location>
</feature>
<keyword evidence="1" id="KW-0812">Transmembrane</keyword>
<accession>A0A6B3C1S5</accession>
<reference evidence="2" key="1">
    <citation type="submission" date="2020-01" db="EMBL/GenBank/DDBJ databases">
        <title>Insect and environment-associated Actinomycetes.</title>
        <authorList>
            <person name="Currrie C."/>
            <person name="Chevrette M."/>
            <person name="Carlson C."/>
            <person name="Stubbendieck R."/>
            <person name="Wendt-Pienkowski E."/>
        </authorList>
    </citation>
    <scope>NUCLEOTIDE SEQUENCE</scope>
    <source>
        <strain evidence="2">SID12501</strain>
    </source>
</reference>
<evidence type="ECO:0000313" key="2">
    <source>
        <dbReference type="EMBL" id="NEC90406.1"/>
    </source>
</evidence>
<keyword evidence="1" id="KW-0472">Membrane</keyword>
<sequence length="202" mass="22370">MTALNNDKIEEISIQATMKEVTDLESAMRDFMSGADKGVGAAGALIVTALTLALTKSQMALLIALPYALTAVFFFMLQKYVEREVCAGIRRFLEECLNKRIGQDIFKRMEVARNLERRDERAALGVYAAAGIGVLMLSGWALSTYAPLDWDHLSKNIGWWALHLFGIIACGCAVYVVIDLMNNAEKRAYTKAKEADVSLRII</sequence>
<organism evidence="2">
    <name type="scientific">Streptomyces sp. SID12501</name>
    <dbReference type="NCBI Taxonomy" id="2706042"/>
    <lineage>
        <taxon>Bacteria</taxon>
        <taxon>Bacillati</taxon>
        <taxon>Actinomycetota</taxon>
        <taxon>Actinomycetes</taxon>
        <taxon>Kitasatosporales</taxon>
        <taxon>Streptomycetaceae</taxon>
        <taxon>Streptomyces</taxon>
    </lineage>
</organism>
<evidence type="ECO:0000256" key="1">
    <source>
        <dbReference type="SAM" id="Phobius"/>
    </source>
</evidence>
<comment type="caution">
    <text evidence="2">The sequence shown here is derived from an EMBL/GenBank/DDBJ whole genome shotgun (WGS) entry which is preliminary data.</text>
</comment>
<dbReference type="EMBL" id="JAAGLU010000031">
    <property type="protein sequence ID" value="NEC90406.1"/>
    <property type="molecule type" value="Genomic_DNA"/>
</dbReference>
<gene>
    <name evidence="2" type="ORF">G3I71_32430</name>
</gene>